<organism evidence="8 9">
    <name type="scientific">Thermoleophilum album</name>
    <dbReference type="NCBI Taxonomy" id="29539"/>
    <lineage>
        <taxon>Bacteria</taxon>
        <taxon>Bacillati</taxon>
        <taxon>Actinomycetota</taxon>
        <taxon>Thermoleophilia</taxon>
        <taxon>Thermoleophilales</taxon>
        <taxon>Thermoleophilaceae</taxon>
        <taxon>Thermoleophilum</taxon>
    </lineage>
</organism>
<feature type="transmembrane region" description="Helical" evidence="6">
    <location>
        <begin position="758"/>
        <end position="780"/>
    </location>
</feature>
<feature type="transmembrane region" description="Helical" evidence="6">
    <location>
        <begin position="503"/>
        <end position="523"/>
    </location>
</feature>
<feature type="transmembrane region" description="Helical" evidence="6">
    <location>
        <begin position="834"/>
        <end position="858"/>
    </location>
</feature>
<evidence type="ECO:0000259" key="7">
    <source>
        <dbReference type="PROSITE" id="PS50156"/>
    </source>
</evidence>
<dbReference type="GO" id="GO:0022857">
    <property type="term" value="F:transmembrane transporter activity"/>
    <property type="evidence" value="ECO:0007669"/>
    <property type="project" value="InterPro"/>
</dbReference>
<dbReference type="GO" id="GO:0005886">
    <property type="term" value="C:plasma membrane"/>
    <property type="evidence" value="ECO:0007669"/>
    <property type="project" value="UniProtKB-SubCell"/>
</dbReference>
<dbReference type="Pfam" id="PF03176">
    <property type="entry name" value="MMPL"/>
    <property type="match status" value="2"/>
</dbReference>
<dbReference type="Proteomes" id="UP000222056">
    <property type="component" value="Unassembled WGS sequence"/>
</dbReference>
<feature type="transmembrane region" description="Helical" evidence="6">
    <location>
        <begin position="303"/>
        <end position="322"/>
    </location>
</feature>
<comment type="subcellular location">
    <subcellularLocation>
        <location evidence="1">Cell membrane</location>
        <topology evidence="1">Multi-pass membrane protein</topology>
    </subcellularLocation>
</comment>
<feature type="transmembrane region" description="Helical" evidence="6">
    <location>
        <begin position="355"/>
        <end position="375"/>
    </location>
</feature>
<feature type="transmembrane region" description="Helical" evidence="6">
    <location>
        <begin position="724"/>
        <end position="746"/>
    </location>
</feature>
<dbReference type="InterPro" id="IPR000731">
    <property type="entry name" value="SSD"/>
</dbReference>
<name>A0A1H6FQN3_THEAL</name>
<dbReference type="OrthoDB" id="3609669at2"/>
<keyword evidence="9" id="KW-1185">Reference proteome</keyword>
<accession>A0A1H6FQN3</accession>
<dbReference type="InterPro" id="IPR050545">
    <property type="entry name" value="Mycobact_MmpL"/>
</dbReference>
<keyword evidence="5 6" id="KW-0472">Membrane</keyword>
<keyword evidence="2" id="KW-1003">Cell membrane</keyword>
<reference evidence="9" key="1">
    <citation type="submission" date="2016-10" db="EMBL/GenBank/DDBJ databases">
        <authorList>
            <person name="Varghese N."/>
            <person name="Submissions S."/>
        </authorList>
    </citation>
    <scope>NUCLEOTIDE SEQUENCE [LARGE SCALE GENOMIC DNA]</scope>
    <source>
        <strain evidence="9">ATCC 35263</strain>
    </source>
</reference>
<dbReference type="SUPFAM" id="SSF82866">
    <property type="entry name" value="Multidrug efflux transporter AcrB transmembrane domain"/>
    <property type="match status" value="2"/>
</dbReference>
<dbReference type="EMBL" id="FNWJ01000001">
    <property type="protein sequence ID" value="SEH12163.1"/>
    <property type="molecule type" value="Genomic_DNA"/>
</dbReference>
<evidence type="ECO:0000256" key="4">
    <source>
        <dbReference type="ARBA" id="ARBA00022989"/>
    </source>
</evidence>
<feature type="transmembrane region" description="Helical" evidence="6">
    <location>
        <begin position="697"/>
        <end position="717"/>
    </location>
</feature>
<evidence type="ECO:0000256" key="3">
    <source>
        <dbReference type="ARBA" id="ARBA00022692"/>
    </source>
</evidence>
<dbReference type="PANTHER" id="PTHR33406">
    <property type="entry name" value="MEMBRANE PROTEIN MJ1562-RELATED"/>
    <property type="match status" value="1"/>
</dbReference>
<dbReference type="AlphaFoldDB" id="A0A1H6FQN3"/>
<gene>
    <name evidence="8" type="ORF">SAMN02745716_1003</name>
</gene>
<proteinExistence type="predicted"/>
<protein>
    <submittedName>
        <fullName evidence="8">Predicted exporter protein, RND superfamily</fullName>
    </submittedName>
</protein>
<evidence type="ECO:0000256" key="1">
    <source>
        <dbReference type="ARBA" id="ARBA00004651"/>
    </source>
</evidence>
<sequence length="882" mass="92921">MERVRALLAAKLPALAGSRRPAIAVAVVALLLAVLAAVRLEPTASLGDLVARGSTTWRETRLQARAFGDDAIVVAVRGDLQRTLLTADLARVLRLEGCLGGRVPEQGLRTLPRVCRELARLRPARIVYGPATFINTAAIRLSDELARRREEALASARRAASTARRRAQLAGQPPAVQEQAAKEAERAELARFTSEILRLALRYGLTGAPSIADPNFVAAIVFEPGRPAGTPKARFSYLFPSSRLALIQMRLRPELTDAQRRRAVALVREAVAAPQFRTRYGARYEVTGVPAIVADLTDTLAGALARLLVVATLVMGLVLLAMQRGRARLLPLASALAAAGATFGVLAALGGKLTLAALAVLPVLVGLAVDYAVQVRARLTEALARRRRADAALRELAARSAPALLAAGFATAAGFVALLASPLPVVRTFGALLILGTLLALAAALLALPALVGGDAAQPPVEGRERRAGHWAPLRRLAVVAGRPLESASARAFDAALLRPGRVLRVGVAVGAAGLVLGLTVPVESDLSRLLPRDLPSVRAALDIQRESGFAGQVDVLVKTRDLTDPALLRWMESTRERILRDAGWRPGRRCGTGHGDAPVCPGPSYSELLGAAGVTSAAQARQLLAQVPPYLLQGVVDQRRGLAVASFGIAALPLERQRQLVDEIRAHLDPPRGVEAHVVGTVALAADAAGTLASPLGRLATLAFALAMAWLVLLAATRSRRQAVVPLVPVALAAGWSGAVTFLLHRLPGPLGIELNPLSATLAVLVVAITTEFAVLLCARYRDERRAGVGVEKALALTYASTGRAVLVSAVTTIAGFLVLATSDIVMLRSFGLLTVIDLALSLAGVVVFLPALLVRLEERQERARQRELDAGEALPVGSLR</sequence>
<keyword evidence="4 6" id="KW-1133">Transmembrane helix</keyword>
<evidence type="ECO:0000256" key="6">
    <source>
        <dbReference type="SAM" id="Phobius"/>
    </source>
</evidence>
<evidence type="ECO:0000313" key="9">
    <source>
        <dbReference type="Proteomes" id="UP000222056"/>
    </source>
</evidence>
<dbReference type="InterPro" id="IPR004869">
    <property type="entry name" value="MMPL_dom"/>
</dbReference>
<dbReference type="InterPro" id="IPR001036">
    <property type="entry name" value="Acrflvin-R"/>
</dbReference>
<dbReference type="Gene3D" id="1.20.1640.10">
    <property type="entry name" value="Multidrug efflux transporter AcrB transmembrane domain"/>
    <property type="match status" value="2"/>
</dbReference>
<dbReference type="PRINTS" id="PR00702">
    <property type="entry name" value="ACRIFLAVINRP"/>
</dbReference>
<feature type="transmembrane region" description="Helical" evidence="6">
    <location>
        <begin position="800"/>
        <end position="822"/>
    </location>
</feature>
<feature type="transmembrane region" description="Helical" evidence="6">
    <location>
        <begin position="432"/>
        <end position="457"/>
    </location>
</feature>
<dbReference type="PROSITE" id="PS50156">
    <property type="entry name" value="SSD"/>
    <property type="match status" value="1"/>
</dbReference>
<feature type="transmembrane region" description="Helical" evidence="6">
    <location>
        <begin position="396"/>
        <end position="420"/>
    </location>
</feature>
<evidence type="ECO:0000256" key="2">
    <source>
        <dbReference type="ARBA" id="ARBA00022475"/>
    </source>
</evidence>
<feature type="transmembrane region" description="Helical" evidence="6">
    <location>
        <begin position="329"/>
        <end position="349"/>
    </location>
</feature>
<dbReference type="RefSeq" id="WP_093116763.1">
    <property type="nucleotide sequence ID" value="NZ_FNWJ01000001.1"/>
</dbReference>
<evidence type="ECO:0000256" key="5">
    <source>
        <dbReference type="ARBA" id="ARBA00023136"/>
    </source>
</evidence>
<dbReference type="PANTHER" id="PTHR33406:SF13">
    <property type="entry name" value="MEMBRANE PROTEIN YDFJ"/>
    <property type="match status" value="1"/>
</dbReference>
<feature type="domain" description="SSD" evidence="7">
    <location>
        <begin position="752"/>
        <end position="857"/>
    </location>
</feature>
<keyword evidence="3 6" id="KW-0812">Transmembrane</keyword>
<evidence type="ECO:0000313" key="8">
    <source>
        <dbReference type="EMBL" id="SEH12163.1"/>
    </source>
</evidence>
<dbReference type="STRING" id="29539.SAMN02745716_1003"/>